<feature type="signal peptide" evidence="3">
    <location>
        <begin position="1"/>
        <end position="19"/>
    </location>
</feature>
<keyword evidence="6" id="KW-1185">Reference proteome</keyword>
<reference evidence="5" key="1">
    <citation type="journal article" date="2015" name="Int. J. Syst. Evol. Microbiol.">
        <title>Rhizobium oryzicola sp. nov., potential plant-growth-promoting endophytic bacteria isolated from rice roots.</title>
        <authorList>
            <person name="Zhang X.X."/>
            <person name="Gao J.S."/>
            <person name="Cao Y.H."/>
            <person name="Sheirdil R.A."/>
            <person name="Wang X.C."/>
            <person name="Zhang L."/>
        </authorList>
    </citation>
    <scope>NUCLEOTIDE SEQUENCE</scope>
    <source>
        <strain evidence="5">05753</strain>
    </source>
</reference>
<dbReference type="InterPro" id="IPR015797">
    <property type="entry name" value="NUDIX_hydrolase-like_dom_sf"/>
</dbReference>
<evidence type="ECO:0000256" key="3">
    <source>
        <dbReference type="SAM" id="SignalP"/>
    </source>
</evidence>
<gene>
    <name evidence="5" type="ORF">Q2T52_26165</name>
</gene>
<keyword evidence="2" id="KW-0378">Hydrolase</keyword>
<comment type="caution">
    <text evidence="5">The sequence shown here is derived from an EMBL/GenBank/DDBJ whole genome shotgun (WGS) entry which is preliminary data.</text>
</comment>
<organism evidence="5 6">
    <name type="scientific">Rhizobium oryzicola</name>
    <dbReference type="NCBI Taxonomy" id="1232668"/>
    <lineage>
        <taxon>Bacteria</taxon>
        <taxon>Pseudomonadati</taxon>
        <taxon>Pseudomonadota</taxon>
        <taxon>Alphaproteobacteria</taxon>
        <taxon>Hyphomicrobiales</taxon>
        <taxon>Rhizobiaceae</taxon>
        <taxon>Rhizobium/Agrobacterium group</taxon>
        <taxon>Rhizobium</taxon>
    </lineage>
</organism>
<dbReference type="PANTHER" id="PTHR43046">
    <property type="entry name" value="GDP-MANNOSE MANNOSYL HYDROLASE"/>
    <property type="match status" value="1"/>
</dbReference>
<dbReference type="Pfam" id="PF00293">
    <property type="entry name" value="NUDIX"/>
    <property type="match status" value="1"/>
</dbReference>
<dbReference type="Gene3D" id="3.90.79.10">
    <property type="entry name" value="Nucleoside Triphosphate Pyrophosphohydrolase"/>
    <property type="match status" value="1"/>
</dbReference>
<protein>
    <submittedName>
        <fullName evidence="5">NUDIX domain-containing protein</fullName>
    </submittedName>
</protein>
<dbReference type="SUPFAM" id="SSF55811">
    <property type="entry name" value="Nudix"/>
    <property type="match status" value="1"/>
</dbReference>
<feature type="domain" description="Nudix hydrolase" evidence="4">
    <location>
        <begin position="26"/>
        <end position="150"/>
    </location>
</feature>
<evidence type="ECO:0000259" key="4">
    <source>
        <dbReference type="PROSITE" id="PS51462"/>
    </source>
</evidence>
<dbReference type="RefSeq" id="WP_302079855.1">
    <property type="nucleotide sequence ID" value="NZ_JAUKWQ010000017.1"/>
</dbReference>
<dbReference type="InterPro" id="IPR000086">
    <property type="entry name" value="NUDIX_hydrolase_dom"/>
</dbReference>
<sequence length="158" mass="18017">MKFYPLNMLSRLTSRLLLANYSLFSGKILAVRALCLDEARRIYLVRHTYTPGWHLPGGGVENGMTAEETLHKELKEEGNLIIKGQPRLAQVYLNSHASPREHILLYTAEVRQAEMFHGNLEILEGRFFALDELPSNMHPATARRIGEFVTGHFAATRW</sequence>
<evidence type="ECO:0000256" key="1">
    <source>
        <dbReference type="ARBA" id="ARBA00001946"/>
    </source>
</evidence>
<reference evidence="5" key="2">
    <citation type="submission" date="2023-07" db="EMBL/GenBank/DDBJ databases">
        <authorList>
            <person name="Sun H."/>
        </authorList>
    </citation>
    <scope>NUCLEOTIDE SEQUENCE</scope>
    <source>
        <strain evidence="5">05753</strain>
    </source>
</reference>
<dbReference type="EMBL" id="JAUKWQ010000017">
    <property type="protein sequence ID" value="MDO1585588.1"/>
    <property type="molecule type" value="Genomic_DNA"/>
</dbReference>
<dbReference type="PANTHER" id="PTHR43046:SF14">
    <property type="entry name" value="MUTT_NUDIX FAMILY PROTEIN"/>
    <property type="match status" value="1"/>
</dbReference>
<proteinExistence type="predicted"/>
<feature type="chain" id="PRO_5046116400" evidence="3">
    <location>
        <begin position="20"/>
        <end position="158"/>
    </location>
</feature>
<comment type="cofactor">
    <cofactor evidence="1">
        <name>Mg(2+)</name>
        <dbReference type="ChEBI" id="CHEBI:18420"/>
    </cofactor>
</comment>
<evidence type="ECO:0000256" key="2">
    <source>
        <dbReference type="ARBA" id="ARBA00022801"/>
    </source>
</evidence>
<evidence type="ECO:0000313" key="5">
    <source>
        <dbReference type="EMBL" id="MDO1585588.1"/>
    </source>
</evidence>
<name>A0ABT8T5Y4_9HYPH</name>
<keyword evidence="3" id="KW-0732">Signal</keyword>
<dbReference type="PROSITE" id="PS51462">
    <property type="entry name" value="NUDIX"/>
    <property type="match status" value="1"/>
</dbReference>
<evidence type="ECO:0000313" key="6">
    <source>
        <dbReference type="Proteomes" id="UP001169006"/>
    </source>
</evidence>
<dbReference type="Proteomes" id="UP001169006">
    <property type="component" value="Unassembled WGS sequence"/>
</dbReference>
<accession>A0ABT8T5Y4</accession>